<gene>
    <name evidence="1" type="ORF">Dpo_22c00020</name>
</gene>
<protein>
    <submittedName>
        <fullName evidence="1">Uncharacterized protein</fullName>
    </submittedName>
</protein>
<reference evidence="1 2" key="1">
    <citation type="journal article" date="2013" name="Genome Announc.">
        <title>Draft Genome Sequence of Desulfotignum phosphitoxidans DSM 13687 Strain FiPS-3.</title>
        <authorList>
            <person name="Poehlein A."/>
            <person name="Daniel R."/>
            <person name="Simeonova D.D."/>
        </authorList>
    </citation>
    <scope>NUCLEOTIDE SEQUENCE [LARGE SCALE GENOMIC DNA]</scope>
    <source>
        <strain evidence="1 2">DSM 13687</strain>
    </source>
</reference>
<accession>S0FQ60</accession>
<evidence type="ECO:0000313" key="2">
    <source>
        <dbReference type="Proteomes" id="UP000014216"/>
    </source>
</evidence>
<comment type="caution">
    <text evidence="1">The sequence shown here is derived from an EMBL/GenBank/DDBJ whole genome shotgun (WGS) entry which is preliminary data.</text>
</comment>
<evidence type="ECO:0000313" key="1">
    <source>
        <dbReference type="EMBL" id="EMS77183.1"/>
    </source>
</evidence>
<keyword evidence="2" id="KW-1185">Reference proteome</keyword>
<dbReference type="Proteomes" id="UP000014216">
    <property type="component" value="Unassembled WGS sequence"/>
</dbReference>
<name>S0FQ60_9BACT</name>
<sequence>MKKRTIQLIDSELKMLEELRISMIQEKESFDKIMLIEARISQMKSVINLINLGESE</sequence>
<dbReference type="RefSeq" id="WP_006968816.1">
    <property type="nucleotide sequence ID" value="NZ_APJX01000021.1"/>
</dbReference>
<dbReference type="AlphaFoldDB" id="S0FQ60"/>
<organism evidence="1 2">
    <name type="scientific">Desulfotignum phosphitoxidans DSM 13687</name>
    <dbReference type="NCBI Taxonomy" id="1286635"/>
    <lineage>
        <taxon>Bacteria</taxon>
        <taxon>Pseudomonadati</taxon>
        <taxon>Thermodesulfobacteriota</taxon>
        <taxon>Desulfobacteria</taxon>
        <taxon>Desulfobacterales</taxon>
        <taxon>Desulfobacteraceae</taxon>
        <taxon>Desulfotignum</taxon>
    </lineage>
</organism>
<dbReference type="EMBL" id="APJX01000021">
    <property type="protein sequence ID" value="EMS77183.1"/>
    <property type="molecule type" value="Genomic_DNA"/>
</dbReference>
<proteinExistence type="predicted"/>